<dbReference type="Pfam" id="PF12698">
    <property type="entry name" value="ABC2_membrane_3"/>
    <property type="match status" value="1"/>
</dbReference>
<dbReference type="GO" id="GO:0016020">
    <property type="term" value="C:membrane"/>
    <property type="evidence" value="ECO:0007669"/>
    <property type="project" value="UniProtKB-SubCell"/>
</dbReference>
<proteinExistence type="predicted"/>
<evidence type="ECO:0000313" key="11">
    <source>
        <dbReference type="Proteomes" id="UP000010290"/>
    </source>
</evidence>
<evidence type="ECO:0000259" key="8">
    <source>
        <dbReference type="PROSITE" id="PS50893"/>
    </source>
</evidence>
<dbReference type="EMBL" id="AKKN01000008">
    <property type="protein sequence ID" value="EKT57551.1"/>
    <property type="molecule type" value="Genomic_DNA"/>
</dbReference>
<comment type="subcellular location">
    <subcellularLocation>
        <location evidence="1">Membrane</location>
        <topology evidence="1">Multi-pass membrane protein</topology>
    </subcellularLocation>
</comment>
<keyword evidence="11" id="KW-1185">Reference proteome</keyword>
<dbReference type="Pfam" id="PF00005">
    <property type="entry name" value="ABC_tran"/>
    <property type="match status" value="2"/>
</dbReference>
<evidence type="ECO:0000256" key="6">
    <source>
        <dbReference type="ARBA" id="ARBA00023136"/>
    </source>
</evidence>
<dbReference type="HOGENOM" id="CLU_000604_16_3_6"/>
<dbReference type="RefSeq" id="WP_008915660.1">
    <property type="nucleotide sequence ID" value="NZ_CM001773.1"/>
</dbReference>
<dbReference type="InterPro" id="IPR027417">
    <property type="entry name" value="P-loop_NTPase"/>
</dbReference>
<evidence type="ECO:0000256" key="3">
    <source>
        <dbReference type="ARBA" id="ARBA00022741"/>
    </source>
</evidence>
<dbReference type="PANTHER" id="PTHR43038:SF4">
    <property type="entry name" value="RIBOSOME-ASSOCIATED ATPASE"/>
    <property type="match status" value="1"/>
</dbReference>
<dbReference type="OrthoDB" id="9805029at2"/>
<feature type="transmembrane region" description="Helical" evidence="7">
    <location>
        <begin position="893"/>
        <end position="913"/>
    </location>
</feature>
<protein>
    <submittedName>
        <fullName evidence="10">Multidrug ABC transporter</fullName>
    </submittedName>
</protein>
<dbReference type="PANTHER" id="PTHR43038">
    <property type="entry name" value="ATP-BINDING CASSETTE, SUB-FAMILY H, MEMBER 1"/>
    <property type="match status" value="1"/>
</dbReference>
<dbReference type="InterPro" id="IPR003593">
    <property type="entry name" value="AAA+_ATPase"/>
</dbReference>
<evidence type="ECO:0000256" key="4">
    <source>
        <dbReference type="ARBA" id="ARBA00022840"/>
    </source>
</evidence>
<keyword evidence="4" id="KW-0067">ATP-binding</keyword>
<dbReference type="PROSITE" id="PS50893">
    <property type="entry name" value="ABC_TRANSPORTER_2"/>
    <property type="match status" value="2"/>
</dbReference>
<evidence type="ECO:0000259" key="9">
    <source>
        <dbReference type="PROSITE" id="PS51012"/>
    </source>
</evidence>
<dbReference type="GO" id="GO:0016887">
    <property type="term" value="F:ATP hydrolysis activity"/>
    <property type="evidence" value="ECO:0007669"/>
    <property type="project" value="InterPro"/>
</dbReference>
<dbReference type="InterPro" id="IPR003439">
    <property type="entry name" value="ABC_transporter-like_ATP-bd"/>
</dbReference>
<evidence type="ECO:0000313" key="10">
    <source>
        <dbReference type="EMBL" id="EKT57551.1"/>
    </source>
</evidence>
<dbReference type="PROSITE" id="PS00211">
    <property type="entry name" value="ABC_TRANSPORTER_1"/>
    <property type="match status" value="1"/>
</dbReference>
<dbReference type="Proteomes" id="UP000010290">
    <property type="component" value="Chromosome"/>
</dbReference>
<dbReference type="NCBIfam" id="NF033858">
    <property type="entry name" value="ABC2_perm_RbbA"/>
    <property type="match status" value="1"/>
</dbReference>
<feature type="domain" description="ABC transporter" evidence="8">
    <location>
        <begin position="276"/>
        <end position="506"/>
    </location>
</feature>
<dbReference type="CDD" id="cd03230">
    <property type="entry name" value="ABC_DR_subfamily_A"/>
    <property type="match status" value="1"/>
</dbReference>
<feature type="transmembrane region" description="Helical" evidence="7">
    <location>
        <begin position="831"/>
        <end position="852"/>
    </location>
</feature>
<dbReference type="Gene3D" id="3.40.1710.10">
    <property type="entry name" value="abc type-2 transporter like domain"/>
    <property type="match status" value="1"/>
</dbReference>
<feature type="transmembrane region" description="Helical" evidence="7">
    <location>
        <begin position="723"/>
        <end position="746"/>
    </location>
</feature>
<keyword evidence="2 7" id="KW-0812">Transmembrane</keyword>
<feature type="transmembrane region" description="Helical" evidence="7">
    <location>
        <begin position="773"/>
        <end position="796"/>
    </location>
</feature>
<feature type="domain" description="ABC transporter" evidence="8">
    <location>
        <begin position="11"/>
        <end position="246"/>
    </location>
</feature>
<organism evidence="10 11">
    <name type="scientific">Providencia sneebia DSM 19967</name>
    <dbReference type="NCBI Taxonomy" id="1141660"/>
    <lineage>
        <taxon>Bacteria</taxon>
        <taxon>Pseudomonadati</taxon>
        <taxon>Pseudomonadota</taxon>
        <taxon>Gammaproteobacteria</taxon>
        <taxon>Enterobacterales</taxon>
        <taxon>Morganellaceae</taxon>
        <taxon>Providencia</taxon>
    </lineage>
</organism>
<dbReference type="InterPro" id="IPR047817">
    <property type="entry name" value="ABC2_TM_bact-type"/>
</dbReference>
<dbReference type="InterPro" id="IPR017871">
    <property type="entry name" value="ABC_transporter-like_CS"/>
</dbReference>
<dbReference type="SUPFAM" id="SSF52540">
    <property type="entry name" value="P-loop containing nucleoside triphosphate hydrolases"/>
    <property type="match status" value="2"/>
</dbReference>
<accession>K8WCC5</accession>
<dbReference type="InterPro" id="IPR013525">
    <property type="entry name" value="ABC2_TM"/>
</dbReference>
<keyword evidence="3" id="KW-0547">Nucleotide-binding</keyword>
<sequence length="918" mass="102391">MTDKWMDDVIIDLKHVSQHYGDNCALDDITLAIPARKMVGLIGPDGVGKSTLISLIAGARKIQQGEVIVLGGNMADEEHRRAVCPKIAYMPQGLGKNLYHTLSVYENVDFFGRLFGQSKKEREYRIHDLLESTGLLPFKDRPAGKLSGGMKQKLGLCCALIHDPDLLILDEPTTGVDPLSRAQFWDLIDRIRERQTNMSVLVATAYMEEAERFDWLVAMDDGKVLATGHALELKSQTNCDELEEAFIALLPEEKRSGHTKVVIPPRDTSEDNIIAIEAEGLTMRFGDFVAVDHVDLKIPKGEIFGFLGSNGCGKSTTMKMLTGLLQASEGQAWLFGQEIDPKDLETRKRVGYMSQAFSLYNELTVEQNLELHAKLFHIPENEIKDRIDEMCERFELNDVRDTMPDDLPLGIRQRLSLAVAVIHRPEMLILDEPTSGVDPVARDMFWNLMVDLSRRDGVTIFISTHFMNEAERCDRISLMHAGKVLDCDTPENLTKKKGLDTLEAAFIAYLQDAIGEDDGSKDTAPEFNIDPELKKETEEALKSRFSFRRLFSYSIREGMELRRDPVRSTLALLGTVILMFIMGYGISMDVENLRFAVLDRDQTGLSQDYTLNLAGSRYFIEQPPLKDYDELETALRSGKVSVAIEIPPNFARDIARGHSVKIGVWVDGAMPKRAETVRGYVQAMHLAWLSNMAAKQPSGVAGMPVIDIQTRYRYNPDVKSLPAIVPAVIPLLLMMIPAMLSALSVVREKELGSIINLYVTPITKLEFLLGKQIPYILLGMFNFFLLCLLSVFVFGVSFKGSFLTLTLAAFLYIMIATGMGLLISCFMKSQIAAIFGTAIITLIPATQFSGIIDPVSSLEGIGRWVGMIYPTSHFLTITRGTFSKGLSLFDLQVSYIPLLITIPIVIGLSVIFLKKQES</sequence>
<feature type="transmembrane region" description="Helical" evidence="7">
    <location>
        <begin position="802"/>
        <end position="824"/>
    </location>
</feature>
<keyword evidence="6 7" id="KW-0472">Membrane</keyword>
<dbReference type="PROSITE" id="PS51012">
    <property type="entry name" value="ABC_TM2"/>
    <property type="match status" value="1"/>
</dbReference>
<dbReference type="InterPro" id="IPR047651">
    <property type="entry name" value="ABC2_perm_RbbA"/>
</dbReference>
<evidence type="ECO:0000256" key="2">
    <source>
        <dbReference type="ARBA" id="ARBA00022692"/>
    </source>
</evidence>
<evidence type="ECO:0000256" key="7">
    <source>
        <dbReference type="SAM" id="Phobius"/>
    </source>
</evidence>
<name>K8WCC5_9GAMM</name>
<dbReference type="GO" id="GO:0005524">
    <property type="term" value="F:ATP binding"/>
    <property type="evidence" value="ECO:0007669"/>
    <property type="project" value="UniProtKB-KW"/>
</dbReference>
<dbReference type="AlphaFoldDB" id="K8WCC5"/>
<keyword evidence="5 7" id="KW-1133">Transmembrane helix</keyword>
<evidence type="ECO:0000256" key="1">
    <source>
        <dbReference type="ARBA" id="ARBA00004141"/>
    </source>
</evidence>
<dbReference type="PATRIC" id="fig|1141660.3.peg.1839"/>
<dbReference type="SMART" id="SM00382">
    <property type="entry name" value="AAA"/>
    <property type="match status" value="2"/>
</dbReference>
<feature type="domain" description="ABC transmembrane type-2" evidence="9">
    <location>
        <begin position="686"/>
        <end position="916"/>
    </location>
</feature>
<reference evidence="10 11" key="1">
    <citation type="journal article" date="2012" name="BMC Genomics">
        <title>Comparative genomics of bacteria in the genus Providencia isolated from wild Drosophila melanogaster.</title>
        <authorList>
            <person name="Galac M.R."/>
            <person name="Lazzaro B.P."/>
        </authorList>
    </citation>
    <scope>NUCLEOTIDE SEQUENCE [LARGE SCALE GENOMIC DNA]</scope>
    <source>
        <strain evidence="10 11">DSM 19967</strain>
    </source>
</reference>
<gene>
    <name evidence="10" type="ORF">OO7_09210</name>
</gene>
<comment type="caution">
    <text evidence="10">The sequence shown here is derived from an EMBL/GenBank/DDBJ whole genome shotgun (WGS) entry which is preliminary data.</text>
</comment>
<feature type="transmembrane region" description="Helical" evidence="7">
    <location>
        <begin position="569"/>
        <end position="587"/>
    </location>
</feature>
<evidence type="ECO:0000256" key="5">
    <source>
        <dbReference type="ARBA" id="ARBA00022989"/>
    </source>
</evidence>
<dbReference type="Gene3D" id="3.40.50.300">
    <property type="entry name" value="P-loop containing nucleotide triphosphate hydrolases"/>
    <property type="match status" value="2"/>
</dbReference>
<dbReference type="GO" id="GO:0140359">
    <property type="term" value="F:ABC-type transporter activity"/>
    <property type="evidence" value="ECO:0007669"/>
    <property type="project" value="InterPro"/>
</dbReference>